<dbReference type="Proteomes" id="UP000541444">
    <property type="component" value="Unassembled WGS sequence"/>
</dbReference>
<proteinExistence type="predicted"/>
<protein>
    <recommendedName>
        <fullName evidence="1">RNA polymerase Rpb2 domain-containing protein</fullName>
    </recommendedName>
</protein>
<dbReference type="Pfam" id="PF04567">
    <property type="entry name" value="RNA_pol_Rpb2_5"/>
    <property type="match status" value="1"/>
</dbReference>
<organism evidence="2 3">
    <name type="scientific">Kingdonia uniflora</name>
    <dbReference type="NCBI Taxonomy" id="39325"/>
    <lineage>
        <taxon>Eukaryota</taxon>
        <taxon>Viridiplantae</taxon>
        <taxon>Streptophyta</taxon>
        <taxon>Embryophyta</taxon>
        <taxon>Tracheophyta</taxon>
        <taxon>Spermatophyta</taxon>
        <taxon>Magnoliopsida</taxon>
        <taxon>Ranunculales</taxon>
        <taxon>Circaeasteraceae</taxon>
        <taxon>Kingdonia</taxon>
    </lineage>
</organism>
<keyword evidence="3" id="KW-1185">Reference proteome</keyword>
<dbReference type="GO" id="GO:0006351">
    <property type="term" value="P:DNA-templated transcription"/>
    <property type="evidence" value="ECO:0007669"/>
    <property type="project" value="InterPro"/>
</dbReference>
<evidence type="ECO:0000313" key="3">
    <source>
        <dbReference type="Proteomes" id="UP000541444"/>
    </source>
</evidence>
<gene>
    <name evidence="2" type="ORF">GIB67_004717</name>
</gene>
<name>A0A7J7P5C7_9MAGN</name>
<comment type="caution">
    <text evidence="2">The sequence shown here is derived from an EMBL/GenBank/DDBJ whole genome shotgun (WGS) entry which is preliminary data.</text>
</comment>
<sequence>MDQFLKILASECLHIDDGSTISIEHAFRQALNNTISLSQHWVVVHMSLRIFLLGNLTRDVPIVTYDVGLLQAVASCIDALPSLFSFRPNFESVNYQFGATENSIESLTLLVLEEFLHIIQGIFCDSNLLHTESPDEGGWHELVTNGYIEYVDTEEEETTTYDFSFSQTPADVPLQINNKANSNKVEASTNQVAEKQMPVYQLPLKILYRVIDIQLKKCVTSVSNSRKRVTFSDVVEVFGDDSRVIPLRASLLTSGNYSDVEVRGKRASHIENGSKRPIKA</sequence>
<dbReference type="InterPro" id="IPR007647">
    <property type="entry name" value="RNA_pol_Rpb2_5"/>
</dbReference>
<dbReference type="AlphaFoldDB" id="A0A7J7P5C7"/>
<accession>A0A7J7P5C7</accession>
<evidence type="ECO:0000259" key="1">
    <source>
        <dbReference type="Pfam" id="PF04567"/>
    </source>
</evidence>
<evidence type="ECO:0000313" key="2">
    <source>
        <dbReference type="EMBL" id="KAF6174523.1"/>
    </source>
</evidence>
<dbReference type="EMBL" id="JACGCM010000262">
    <property type="protein sequence ID" value="KAF6174523.1"/>
    <property type="molecule type" value="Genomic_DNA"/>
</dbReference>
<feature type="domain" description="RNA polymerase Rpb2" evidence="1">
    <location>
        <begin position="139"/>
        <end position="168"/>
    </location>
</feature>
<reference evidence="2 3" key="1">
    <citation type="journal article" date="2020" name="IScience">
        <title>Genome Sequencing of the Endangered Kingdonia uniflora (Circaeasteraceae, Ranunculales) Reveals Potential Mechanisms of Evolutionary Specialization.</title>
        <authorList>
            <person name="Sun Y."/>
            <person name="Deng T."/>
            <person name="Zhang A."/>
            <person name="Moore M.J."/>
            <person name="Landis J.B."/>
            <person name="Lin N."/>
            <person name="Zhang H."/>
            <person name="Zhang X."/>
            <person name="Huang J."/>
            <person name="Zhang X."/>
            <person name="Sun H."/>
            <person name="Wang H."/>
        </authorList>
    </citation>
    <scope>NUCLEOTIDE SEQUENCE [LARGE SCALE GENOMIC DNA]</scope>
    <source>
        <strain evidence="2">TB1705</strain>
        <tissue evidence="2">Leaf</tissue>
    </source>
</reference>